<dbReference type="Gene3D" id="3.30.70.330">
    <property type="match status" value="1"/>
</dbReference>
<dbReference type="STRING" id="70415.A0A5S6R1S9"/>
<evidence type="ECO:0000256" key="2">
    <source>
        <dbReference type="SAM" id="MobiDB-lite"/>
    </source>
</evidence>
<feature type="region of interest" description="Disordered" evidence="2">
    <location>
        <begin position="209"/>
        <end position="229"/>
    </location>
</feature>
<dbReference type="AlphaFoldDB" id="A0A5S6R1S9"/>
<dbReference type="SUPFAM" id="SSF54928">
    <property type="entry name" value="RNA-binding domain, RBD"/>
    <property type="match status" value="1"/>
</dbReference>
<dbReference type="PROSITE" id="PS50102">
    <property type="entry name" value="RRM"/>
    <property type="match status" value="1"/>
</dbReference>
<evidence type="ECO:0000259" key="3">
    <source>
        <dbReference type="PROSITE" id="PS50102"/>
    </source>
</evidence>
<evidence type="ECO:0000313" key="4">
    <source>
        <dbReference type="Proteomes" id="UP000046395"/>
    </source>
</evidence>
<dbReference type="WBParaSite" id="TMUE_3000013606.1">
    <property type="protein sequence ID" value="TMUE_3000013606.1"/>
    <property type="gene ID" value="WBGene00301988"/>
</dbReference>
<keyword evidence="4" id="KW-1185">Reference proteome</keyword>
<feature type="region of interest" description="Disordered" evidence="2">
    <location>
        <begin position="339"/>
        <end position="477"/>
    </location>
</feature>
<dbReference type="Proteomes" id="UP000046395">
    <property type="component" value="Unassembled WGS sequence"/>
</dbReference>
<protein>
    <submittedName>
        <fullName evidence="5">RRM domain-containing protein</fullName>
    </submittedName>
</protein>
<dbReference type="GO" id="GO:0003723">
    <property type="term" value="F:RNA binding"/>
    <property type="evidence" value="ECO:0007669"/>
    <property type="project" value="UniProtKB-UniRule"/>
</dbReference>
<dbReference type="CDD" id="cd00590">
    <property type="entry name" value="RRM_SF"/>
    <property type="match status" value="1"/>
</dbReference>
<dbReference type="SMART" id="SM00360">
    <property type="entry name" value="RRM"/>
    <property type="match status" value="1"/>
</dbReference>
<sequence>MEILENENGMSSRLRLGPLFFPTDLSPVPDIAMELALAAPSVAIILKSAENGEKSGFIVASFASAETANHCYKVVEAMIASSDRHWKLEQMSVNDTIDGDASRNVVKEFQPNSADSDGEQLMNNHVLVGGLLPAVDEQTVSDIFGASDVLSIKFSQESGQMLKSAIVQFKTKEAAEAAIASYEGYEIDDGVTKTHISMQLFQGNVAGENVSECPSNTGANDEDRTDKPSNGHVDLGFEKLEQTPEELCAFIRELMIAERTNWAEVAGEEDLWLILDKVVELVGWQPEETLKEAMLTTLQTALAECEYEWLAEHLNMLLRKWTKETDNPDKSKVRKRLLLANADGRNVPGPDHVPPLYTKSRKRNKRSVALMGIGSVLSKMKSQSEQPADTSVNVQNERAKKRTNDRSSAKKRKRDQSSSESGEASSTPPTSGSEGDEEQEQEKEEEYHTGKMRRHRANSDSSRSKSSASRSAIRRSKKIDPEWMQSVLEQVIPHMFRLMPKLIQWMNNQNANGNNSSAPPDPQFRQEMGNMGQSFSNPGMMPLVMNNYGYRAPSIPVGPTYPPMVANLSVPPPVNVSQSLYGVNSSAYSYSGTAMRLPFTSAPPPPPPNRQY</sequence>
<organism evidence="4 5">
    <name type="scientific">Trichuris muris</name>
    <name type="common">Mouse whipworm</name>
    <dbReference type="NCBI Taxonomy" id="70415"/>
    <lineage>
        <taxon>Eukaryota</taxon>
        <taxon>Metazoa</taxon>
        <taxon>Ecdysozoa</taxon>
        <taxon>Nematoda</taxon>
        <taxon>Enoplea</taxon>
        <taxon>Dorylaimia</taxon>
        <taxon>Trichinellida</taxon>
        <taxon>Trichuridae</taxon>
        <taxon>Trichuris</taxon>
    </lineage>
</organism>
<dbReference type="InterPro" id="IPR012677">
    <property type="entry name" value="Nucleotide-bd_a/b_plait_sf"/>
</dbReference>
<feature type="compositionally biased region" description="Acidic residues" evidence="2">
    <location>
        <begin position="434"/>
        <end position="444"/>
    </location>
</feature>
<dbReference type="InterPro" id="IPR000504">
    <property type="entry name" value="RRM_dom"/>
</dbReference>
<keyword evidence="1" id="KW-0694">RNA-binding</keyword>
<feature type="compositionally biased region" description="Low complexity" evidence="2">
    <location>
        <begin position="418"/>
        <end position="433"/>
    </location>
</feature>
<reference evidence="5" key="1">
    <citation type="submission" date="2019-12" db="UniProtKB">
        <authorList>
            <consortium name="WormBaseParasite"/>
        </authorList>
    </citation>
    <scope>IDENTIFICATION</scope>
</reference>
<feature type="compositionally biased region" description="Polar residues" evidence="2">
    <location>
        <begin position="380"/>
        <end position="396"/>
    </location>
</feature>
<evidence type="ECO:0000256" key="1">
    <source>
        <dbReference type="PROSITE-ProRule" id="PRU00176"/>
    </source>
</evidence>
<evidence type="ECO:0000313" key="5">
    <source>
        <dbReference type="WBParaSite" id="TMUE_3000013606.1"/>
    </source>
</evidence>
<name>A0A5S6R1S9_TRIMR</name>
<feature type="compositionally biased region" description="Low complexity" evidence="2">
    <location>
        <begin position="459"/>
        <end position="471"/>
    </location>
</feature>
<accession>A0A5S6R1S9</accession>
<proteinExistence type="predicted"/>
<feature type="domain" description="RRM" evidence="3">
    <location>
        <begin position="124"/>
        <end position="190"/>
    </location>
</feature>
<dbReference type="Pfam" id="PF00076">
    <property type="entry name" value="RRM_1"/>
    <property type="match status" value="1"/>
</dbReference>
<dbReference type="InterPro" id="IPR035979">
    <property type="entry name" value="RBD_domain_sf"/>
</dbReference>